<organism evidence="5 6">
    <name type="scientific">Caulobacter segnis</name>
    <dbReference type="NCBI Taxonomy" id="88688"/>
    <lineage>
        <taxon>Bacteria</taxon>
        <taxon>Pseudomonadati</taxon>
        <taxon>Pseudomonadota</taxon>
        <taxon>Alphaproteobacteria</taxon>
        <taxon>Caulobacterales</taxon>
        <taxon>Caulobacteraceae</taxon>
        <taxon>Caulobacter</taxon>
    </lineage>
</organism>
<feature type="domain" description="HTH deoR-type" evidence="4">
    <location>
        <begin position="4"/>
        <end position="59"/>
    </location>
</feature>
<dbReference type="PRINTS" id="PR00037">
    <property type="entry name" value="HTHLACR"/>
</dbReference>
<dbReference type="InterPro" id="IPR001034">
    <property type="entry name" value="DeoR_HTH"/>
</dbReference>
<keyword evidence="1" id="KW-0678">Repressor</keyword>
<dbReference type="InterPro" id="IPR036390">
    <property type="entry name" value="WH_DNA-bd_sf"/>
</dbReference>
<comment type="caution">
    <text evidence="5">The sequence shown here is derived from an EMBL/GenBank/DDBJ whole genome shotgun (WGS) entry which is preliminary data.</text>
</comment>
<dbReference type="InterPro" id="IPR050313">
    <property type="entry name" value="Carb_Metab_HTH_regulators"/>
</dbReference>
<reference evidence="5 6" key="1">
    <citation type="submission" date="2017-08" db="EMBL/GenBank/DDBJ databases">
        <title>Infants hospitalized years apart are colonized by the same room-sourced microbial strains.</title>
        <authorList>
            <person name="Brooks B."/>
            <person name="Olm M.R."/>
            <person name="Firek B.A."/>
            <person name="Baker R."/>
            <person name="Thomas B.C."/>
            <person name="Morowitz M.J."/>
            <person name="Banfield J.F."/>
        </authorList>
    </citation>
    <scope>NUCLEOTIDE SEQUENCE [LARGE SCALE GENOMIC DNA]</scope>
    <source>
        <strain evidence="5">S2_003_000_R2_4</strain>
    </source>
</reference>
<dbReference type="EMBL" id="QFQZ01000010">
    <property type="protein sequence ID" value="PZR35956.1"/>
    <property type="molecule type" value="Genomic_DNA"/>
</dbReference>
<dbReference type="InterPro" id="IPR037171">
    <property type="entry name" value="NagB/RpiA_transferase-like"/>
</dbReference>
<accession>A0A2W5VH41</accession>
<evidence type="ECO:0000256" key="3">
    <source>
        <dbReference type="ARBA" id="ARBA00023163"/>
    </source>
</evidence>
<dbReference type="InterPro" id="IPR014036">
    <property type="entry name" value="DeoR-like_C"/>
</dbReference>
<dbReference type="PROSITE" id="PS51000">
    <property type="entry name" value="HTH_DEOR_2"/>
    <property type="match status" value="1"/>
</dbReference>
<dbReference type="SMART" id="SM00420">
    <property type="entry name" value="HTH_DEOR"/>
    <property type="match status" value="1"/>
</dbReference>
<dbReference type="Gene3D" id="1.10.10.10">
    <property type="entry name" value="Winged helix-like DNA-binding domain superfamily/Winged helix DNA-binding domain"/>
    <property type="match status" value="1"/>
</dbReference>
<dbReference type="SUPFAM" id="SSF46785">
    <property type="entry name" value="Winged helix' DNA-binding domain"/>
    <property type="match status" value="1"/>
</dbReference>
<dbReference type="Pfam" id="PF08220">
    <property type="entry name" value="HTH_DeoR"/>
    <property type="match status" value="1"/>
</dbReference>
<evidence type="ECO:0000259" key="4">
    <source>
        <dbReference type="PROSITE" id="PS51000"/>
    </source>
</evidence>
<dbReference type="Proteomes" id="UP000249393">
    <property type="component" value="Unassembled WGS sequence"/>
</dbReference>
<dbReference type="GO" id="GO:0003700">
    <property type="term" value="F:DNA-binding transcription factor activity"/>
    <property type="evidence" value="ECO:0007669"/>
    <property type="project" value="InterPro"/>
</dbReference>
<evidence type="ECO:0000256" key="2">
    <source>
        <dbReference type="ARBA" id="ARBA00023015"/>
    </source>
</evidence>
<keyword evidence="3" id="KW-0804">Transcription</keyword>
<sequence length="253" mass="27616">MLKRQDRQREILRKLKPGESRAIGGLAQELEVSEETIRRELRVLEARGAVVWTHGAVQLAAVSSEGPHDRRMQEHLSEKTRIAAATAPFVRDGDTLFIDAGTTACYVARALAGVRRELKVITNSLVVAQTLGGRDGNSLFLAGGELDYDYKAFCDHVAQAYVAQFTPHLAILTVGGVHAVHGLTDRHAREAAVSRIIYERADRVLLAADHSKFGRLGLIQTASPEEVDILVTDKPLDAPFAEAFRHATVVVAP</sequence>
<dbReference type="SUPFAM" id="SSF100950">
    <property type="entry name" value="NagB/RpiA/CoA transferase-like"/>
    <property type="match status" value="1"/>
</dbReference>
<evidence type="ECO:0000313" key="6">
    <source>
        <dbReference type="Proteomes" id="UP000249393"/>
    </source>
</evidence>
<proteinExistence type="predicted"/>
<evidence type="ECO:0000256" key="1">
    <source>
        <dbReference type="ARBA" id="ARBA00022491"/>
    </source>
</evidence>
<dbReference type="PANTHER" id="PTHR30363:SF4">
    <property type="entry name" value="GLYCEROL-3-PHOSPHATE REGULON REPRESSOR"/>
    <property type="match status" value="1"/>
</dbReference>
<gene>
    <name evidence="5" type="ORF">DI526_05025</name>
</gene>
<dbReference type="SMART" id="SM01134">
    <property type="entry name" value="DeoRC"/>
    <property type="match status" value="1"/>
</dbReference>
<evidence type="ECO:0000313" key="5">
    <source>
        <dbReference type="EMBL" id="PZR35956.1"/>
    </source>
</evidence>
<dbReference type="RefSeq" id="WP_304274889.1">
    <property type="nucleotide sequence ID" value="NZ_QFQZ01000010.1"/>
</dbReference>
<dbReference type="AlphaFoldDB" id="A0A2W5VH41"/>
<dbReference type="InterPro" id="IPR036388">
    <property type="entry name" value="WH-like_DNA-bd_sf"/>
</dbReference>
<protein>
    <submittedName>
        <fullName evidence="5">DeoR family transcriptional regulator</fullName>
    </submittedName>
</protein>
<dbReference type="Pfam" id="PF00455">
    <property type="entry name" value="DeoRC"/>
    <property type="match status" value="1"/>
</dbReference>
<dbReference type="PANTHER" id="PTHR30363">
    <property type="entry name" value="HTH-TYPE TRANSCRIPTIONAL REGULATOR SRLR-RELATED"/>
    <property type="match status" value="1"/>
</dbReference>
<keyword evidence="2" id="KW-0805">Transcription regulation</keyword>
<name>A0A2W5VH41_9CAUL</name>
<dbReference type="Gene3D" id="3.40.50.1360">
    <property type="match status" value="1"/>
</dbReference>